<dbReference type="PANTHER" id="PTHR45138">
    <property type="entry name" value="REGULATORY COMPONENTS OF SENSORY TRANSDUCTION SYSTEM"/>
    <property type="match status" value="1"/>
</dbReference>
<sequence>MRLQTRIILSMIFFFLLFVLLGAATTRQLLGPVLLAAEEEIARINLMRVASALQRESEHLSILITDWAHWDETYRFVQDRNRRFQVTNLSAATFSKTRLDLMLFINTEGEVIWARQQDHLTGQDLELQRLPVTRWPTDHPLLNFSDPQEIHSGILATRLGPLQIAASPILTSMGHGPRQGTMIIGRLLGGNEINRLIEQTRVNFHLWLAEERALPPESLRLTNYLETDLSFPELRALQQSPEFERILADTADLSPPEFFRDPDTSRMLNVFTHFPDIYGQPSLLLEVSFPRILQQLSQRISLIVFSCLAVVGALFSLAHLGIIRRLITRPIGQLQAHISEINADESLSGRLQLDGEDEIGRLAQTYNRMLERLEVDREKRTQAEAELRRNERKFRTLSIRDDLTGLYNARYLYQGLRRHFEKCTAANRPLALLFIDIDRFKQVVDTHGHILGSQAIAEMAQTIAGCLSKPAFAVSYGGDEYVVVLPGADRKAAIAKADEMRARIAQTTFLAEHGLSVKLTCSFGVASYPEDAGDLKSLLAIADKSLFYVKSRGRDGVA</sequence>
<reference evidence="6" key="1">
    <citation type="journal article" date="2022" name="Environ. Microbiol.">
        <title>Geoalkalibacter halelectricus SAP #1 sp. nov. possessing extracellular electron transfer and mineral#reducing capabilities from a haloalkaline environment.</title>
        <authorList>
            <person name="Yadav S."/>
            <person name="Singh R."/>
            <person name="Sundharam S.S."/>
            <person name="Chaudhary S."/>
            <person name="Krishnamurthi S."/>
            <person name="Patil S.A."/>
        </authorList>
    </citation>
    <scope>NUCLEOTIDE SEQUENCE</scope>
    <source>
        <strain evidence="6">SAP-1</strain>
    </source>
</reference>
<proteinExistence type="predicted"/>
<evidence type="ECO:0000256" key="1">
    <source>
        <dbReference type="ARBA" id="ARBA00012528"/>
    </source>
</evidence>
<dbReference type="InterPro" id="IPR050469">
    <property type="entry name" value="Diguanylate_Cyclase"/>
</dbReference>
<dbReference type="SMART" id="SM00304">
    <property type="entry name" value="HAMP"/>
    <property type="match status" value="1"/>
</dbReference>
<feature type="coiled-coil region" evidence="2">
    <location>
        <begin position="366"/>
        <end position="393"/>
    </location>
</feature>
<dbReference type="GO" id="GO:0052621">
    <property type="term" value="F:diguanylate cyclase activity"/>
    <property type="evidence" value="ECO:0007669"/>
    <property type="project" value="UniProtKB-EC"/>
</dbReference>
<organism evidence="6 7">
    <name type="scientific">Geoalkalibacter halelectricus</name>
    <dbReference type="NCBI Taxonomy" id="2847045"/>
    <lineage>
        <taxon>Bacteria</taxon>
        <taxon>Pseudomonadati</taxon>
        <taxon>Thermodesulfobacteriota</taxon>
        <taxon>Desulfuromonadia</taxon>
        <taxon>Desulfuromonadales</taxon>
        <taxon>Geoalkalibacteraceae</taxon>
        <taxon>Geoalkalibacter</taxon>
    </lineage>
</organism>
<dbReference type="PROSITE" id="PS50887">
    <property type="entry name" value="GGDEF"/>
    <property type="match status" value="1"/>
</dbReference>
<dbReference type="InterPro" id="IPR000160">
    <property type="entry name" value="GGDEF_dom"/>
</dbReference>
<feature type="domain" description="HAMP" evidence="4">
    <location>
        <begin position="325"/>
        <end position="378"/>
    </location>
</feature>
<accession>A0ABY5ZPQ9</accession>
<dbReference type="EC" id="2.7.7.65" evidence="1"/>
<dbReference type="Pfam" id="PF00672">
    <property type="entry name" value="HAMP"/>
    <property type="match status" value="1"/>
</dbReference>
<keyword evidence="3" id="KW-0812">Transmembrane</keyword>
<evidence type="ECO:0000313" key="6">
    <source>
        <dbReference type="EMBL" id="UWZ81150.1"/>
    </source>
</evidence>
<dbReference type="InterPro" id="IPR003660">
    <property type="entry name" value="HAMP_dom"/>
</dbReference>
<keyword evidence="3" id="KW-1133">Transmembrane helix</keyword>
<keyword evidence="6" id="KW-0808">Transferase</keyword>
<dbReference type="SUPFAM" id="SSF55073">
    <property type="entry name" value="Nucleotide cyclase"/>
    <property type="match status" value="1"/>
</dbReference>
<dbReference type="Gene3D" id="3.30.70.270">
    <property type="match status" value="1"/>
</dbReference>
<dbReference type="CDD" id="cd01949">
    <property type="entry name" value="GGDEF"/>
    <property type="match status" value="1"/>
</dbReference>
<keyword evidence="7" id="KW-1185">Reference proteome</keyword>
<dbReference type="PROSITE" id="PS50885">
    <property type="entry name" value="HAMP"/>
    <property type="match status" value="1"/>
</dbReference>
<feature type="transmembrane region" description="Helical" evidence="3">
    <location>
        <begin position="300"/>
        <end position="323"/>
    </location>
</feature>
<dbReference type="SMART" id="SM00267">
    <property type="entry name" value="GGDEF"/>
    <property type="match status" value="1"/>
</dbReference>
<dbReference type="Pfam" id="PF00990">
    <property type="entry name" value="GGDEF"/>
    <property type="match status" value="1"/>
</dbReference>
<dbReference type="Proteomes" id="UP001060414">
    <property type="component" value="Chromosome"/>
</dbReference>
<dbReference type="InterPro" id="IPR029787">
    <property type="entry name" value="Nucleotide_cyclase"/>
</dbReference>
<feature type="domain" description="GGDEF" evidence="5">
    <location>
        <begin position="428"/>
        <end position="558"/>
    </location>
</feature>
<dbReference type="Gene3D" id="6.10.340.10">
    <property type="match status" value="1"/>
</dbReference>
<keyword evidence="3" id="KW-0472">Membrane</keyword>
<dbReference type="Pfam" id="PF05228">
    <property type="entry name" value="CHASE4"/>
    <property type="match status" value="1"/>
</dbReference>
<dbReference type="SUPFAM" id="SSF158472">
    <property type="entry name" value="HAMP domain-like"/>
    <property type="match status" value="1"/>
</dbReference>
<name>A0ABY5ZPQ9_9BACT</name>
<gene>
    <name evidence="6" type="ORF">L9S41_07070</name>
</gene>
<dbReference type="EMBL" id="CP092109">
    <property type="protein sequence ID" value="UWZ81150.1"/>
    <property type="molecule type" value="Genomic_DNA"/>
</dbReference>
<dbReference type="InterPro" id="IPR007892">
    <property type="entry name" value="CHASE4"/>
</dbReference>
<dbReference type="NCBIfam" id="TIGR00254">
    <property type="entry name" value="GGDEF"/>
    <property type="match status" value="1"/>
</dbReference>
<evidence type="ECO:0000256" key="3">
    <source>
        <dbReference type="SAM" id="Phobius"/>
    </source>
</evidence>
<dbReference type="PANTHER" id="PTHR45138:SF6">
    <property type="entry name" value="DIGUANYLATE CYCLASE DGCN"/>
    <property type="match status" value="1"/>
</dbReference>
<evidence type="ECO:0000259" key="5">
    <source>
        <dbReference type="PROSITE" id="PS50887"/>
    </source>
</evidence>
<dbReference type="RefSeq" id="WP_260749522.1">
    <property type="nucleotide sequence ID" value="NZ_CP092109.1"/>
</dbReference>
<evidence type="ECO:0000256" key="2">
    <source>
        <dbReference type="SAM" id="Coils"/>
    </source>
</evidence>
<protein>
    <recommendedName>
        <fullName evidence="1">diguanylate cyclase</fullName>
        <ecNumber evidence="1">2.7.7.65</ecNumber>
    </recommendedName>
</protein>
<keyword evidence="2" id="KW-0175">Coiled coil</keyword>
<keyword evidence="6" id="KW-0548">Nucleotidyltransferase</keyword>
<evidence type="ECO:0000259" key="4">
    <source>
        <dbReference type="PROSITE" id="PS50885"/>
    </source>
</evidence>
<dbReference type="InterPro" id="IPR043128">
    <property type="entry name" value="Rev_trsase/Diguanyl_cyclase"/>
</dbReference>
<evidence type="ECO:0000313" key="7">
    <source>
        <dbReference type="Proteomes" id="UP001060414"/>
    </source>
</evidence>
<dbReference type="CDD" id="cd06225">
    <property type="entry name" value="HAMP"/>
    <property type="match status" value="1"/>
</dbReference>